<feature type="non-terminal residue" evidence="2">
    <location>
        <position position="1"/>
    </location>
</feature>
<dbReference type="Proteomes" id="UP000663864">
    <property type="component" value="Unassembled WGS sequence"/>
</dbReference>
<gene>
    <name evidence="2" type="ORF">ZHD862_LOCUS38639</name>
</gene>
<reference evidence="2" key="1">
    <citation type="submission" date="2021-02" db="EMBL/GenBank/DDBJ databases">
        <authorList>
            <person name="Nowell W R."/>
        </authorList>
    </citation>
    <scope>NUCLEOTIDE SEQUENCE</scope>
</reference>
<proteinExistence type="predicted"/>
<comment type="caution">
    <text evidence="2">The sequence shown here is derived from an EMBL/GenBank/DDBJ whole genome shotgun (WGS) entry which is preliminary data.</text>
</comment>
<accession>A0A815V6J4</accession>
<feature type="domain" description="Hemerythrin-like" evidence="1">
    <location>
        <begin position="11"/>
        <end position="89"/>
    </location>
</feature>
<organism evidence="2 3">
    <name type="scientific">Rotaria sordida</name>
    <dbReference type="NCBI Taxonomy" id="392033"/>
    <lineage>
        <taxon>Eukaryota</taxon>
        <taxon>Metazoa</taxon>
        <taxon>Spiralia</taxon>
        <taxon>Gnathifera</taxon>
        <taxon>Rotifera</taxon>
        <taxon>Eurotatoria</taxon>
        <taxon>Bdelloidea</taxon>
        <taxon>Philodinida</taxon>
        <taxon>Philodinidae</taxon>
        <taxon>Rotaria</taxon>
    </lineage>
</organism>
<dbReference type="PANTHER" id="PTHR35585">
    <property type="entry name" value="HHE DOMAIN PROTEIN (AFU_ORTHOLOGUE AFUA_4G00730)"/>
    <property type="match status" value="1"/>
</dbReference>
<dbReference type="PANTHER" id="PTHR35585:SF1">
    <property type="entry name" value="HHE DOMAIN PROTEIN (AFU_ORTHOLOGUE AFUA_4G00730)"/>
    <property type="match status" value="1"/>
</dbReference>
<dbReference type="AlphaFoldDB" id="A0A815V6J4"/>
<evidence type="ECO:0000313" key="3">
    <source>
        <dbReference type="Proteomes" id="UP000663864"/>
    </source>
</evidence>
<sequence length="98" mass="11298">TNMSTLKSISTLVKIDHADVKQAYQNYVLAEGNLDEQERWANEFRWGLARHSVAEELVVYPAFEKYLGAEGKQIAHQDRAEHQEVNSLLFLSQILFTF</sequence>
<evidence type="ECO:0000259" key="1">
    <source>
        <dbReference type="Pfam" id="PF01814"/>
    </source>
</evidence>
<dbReference type="InterPro" id="IPR012312">
    <property type="entry name" value="Hemerythrin-like"/>
</dbReference>
<dbReference type="EMBL" id="CAJNOT010009958">
    <property type="protein sequence ID" value="CAF1528072.1"/>
    <property type="molecule type" value="Genomic_DNA"/>
</dbReference>
<dbReference type="Pfam" id="PF01814">
    <property type="entry name" value="Hemerythrin"/>
    <property type="match status" value="1"/>
</dbReference>
<evidence type="ECO:0000313" key="2">
    <source>
        <dbReference type="EMBL" id="CAF1528072.1"/>
    </source>
</evidence>
<name>A0A815V6J4_9BILA</name>
<protein>
    <recommendedName>
        <fullName evidence="1">Hemerythrin-like domain-containing protein</fullName>
    </recommendedName>
</protein>